<organism evidence="3">
    <name type="scientific">bioreactor metagenome</name>
    <dbReference type="NCBI Taxonomy" id="1076179"/>
    <lineage>
        <taxon>unclassified sequences</taxon>
        <taxon>metagenomes</taxon>
        <taxon>ecological metagenomes</taxon>
    </lineage>
</organism>
<dbReference type="EMBL" id="VSSQ01100924">
    <property type="protein sequence ID" value="MPN42889.1"/>
    <property type="molecule type" value="Genomic_DNA"/>
</dbReference>
<protein>
    <submittedName>
        <fullName evidence="3">Calcium-transporting ATPase 1</fullName>
    </submittedName>
</protein>
<keyword evidence="1" id="KW-0472">Membrane</keyword>
<feature type="transmembrane region" description="Helical" evidence="1">
    <location>
        <begin position="100"/>
        <end position="118"/>
    </location>
</feature>
<dbReference type="AlphaFoldDB" id="A0A645HXG9"/>
<keyword evidence="1" id="KW-1133">Transmembrane helix</keyword>
<reference evidence="3" key="1">
    <citation type="submission" date="2019-08" db="EMBL/GenBank/DDBJ databases">
        <authorList>
            <person name="Kucharzyk K."/>
            <person name="Murdoch R.W."/>
            <person name="Higgins S."/>
            <person name="Loffler F."/>
        </authorList>
    </citation>
    <scope>NUCLEOTIDE SEQUENCE</scope>
</reference>
<evidence type="ECO:0000256" key="1">
    <source>
        <dbReference type="SAM" id="Phobius"/>
    </source>
</evidence>
<dbReference type="InterPro" id="IPR023298">
    <property type="entry name" value="ATPase_P-typ_TM_dom_sf"/>
</dbReference>
<evidence type="ECO:0000259" key="2">
    <source>
        <dbReference type="Pfam" id="PF00689"/>
    </source>
</evidence>
<dbReference type="SUPFAM" id="SSF81665">
    <property type="entry name" value="Calcium ATPase, transmembrane domain M"/>
    <property type="match status" value="1"/>
</dbReference>
<evidence type="ECO:0000313" key="3">
    <source>
        <dbReference type="EMBL" id="MPN42889.1"/>
    </source>
</evidence>
<dbReference type="Pfam" id="PF00689">
    <property type="entry name" value="Cation_ATPase_C"/>
    <property type="match status" value="1"/>
</dbReference>
<name>A0A645HXG9_9ZZZZ</name>
<accession>A0A645HXG9</accession>
<feature type="transmembrane region" description="Helical" evidence="1">
    <location>
        <begin position="73"/>
        <end position="94"/>
    </location>
</feature>
<proteinExistence type="predicted"/>
<gene>
    <name evidence="3" type="ORF">SDC9_190447</name>
</gene>
<feature type="domain" description="Cation-transporting P-type ATPase C-terminal" evidence="2">
    <location>
        <begin position="2"/>
        <end position="121"/>
    </location>
</feature>
<dbReference type="InterPro" id="IPR006068">
    <property type="entry name" value="ATPase_P-typ_cation-transptr_C"/>
</dbReference>
<keyword evidence="1" id="KW-0812">Transmembrane</keyword>
<feature type="transmembrane region" description="Helical" evidence="1">
    <location>
        <begin position="5"/>
        <end position="22"/>
    </location>
</feature>
<sequence>MQIVLQGIMFAALTLIGFYIGWSKTGDITGGRTMAFFILSLTQVIHAHNMRSTHSLLRIGLWTNGMLIKATEISAAMIALVSFVPPVTSAFSLIALPAELYLYSVALAFVPVPVLELFKFIRRRG</sequence>
<dbReference type="Gene3D" id="1.20.1110.10">
    <property type="entry name" value="Calcium-transporting ATPase, transmembrane domain"/>
    <property type="match status" value="1"/>
</dbReference>
<comment type="caution">
    <text evidence="3">The sequence shown here is derived from an EMBL/GenBank/DDBJ whole genome shotgun (WGS) entry which is preliminary data.</text>
</comment>